<name>A0A835H9H9_9MAGN</name>
<dbReference type="Proteomes" id="UP000631114">
    <property type="component" value="Unassembled WGS sequence"/>
</dbReference>
<reference evidence="3 4" key="1">
    <citation type="submission" date="2020-10" db="EMBL/GenBank/DDBJ databases">
        <title>The Coptis chinensis genome and diversification of protoberbering-type alkaloids.</title>
        <authorList>
            <person name="Wang B."/>
            <person name="Shu S."/>
            <person name="Song C."/>
            <person name="Liu Y."/>
        </authorList>
    </citation>
    <scope>NUCLEOTIDE SEQUENCE [LARGE SCALE GENOMIC DNA]</scope>
    <source>
        <strain evidence="3">HL-2020</strain>
        <tissue evidence="3">Leaf</tissue>
    </source>
</reference>
<evidence type="ECO:0000313" key="4">
    <source>
        <dbReference type="Proteomes" id="UP000631114"/>
    </source>
</evidence>
<dbReference type="AlphaFoldDB" id="A0A835H9H9"/>
<organism evidence="3 4">
    <name type="scientific">Coptis chinensis</name>
    <dbReference type="NCBI Taxonomy" id="261450"/>
    <lineage>
        <taxon>Eukaryota</taxon>
        <taxon>Viridiplantae</taxon>
        <taxon>Streptophyta</taxon>
        <taxon>Embryophyta</taxon>
        <taxon>Tracheophyta</taxon>
        <taxon>Spermatophyta</taxon>
        <taxon>Magnoliopsida</taxon>
        <taxon>Ranunculales</taxon>
        <taxon>Ranunculaceae</taxon>
        <taxon>Coptidoideae</taxon>
        <taxon>Coptis</taxon>
    </lineage>
</organism>
<accession>A0A835H9H9</accession>
<dbReference type="OrthoDB" id="10591142at2759"/>
<proteinExistence type="predicted"/>
<protein>
    <submittedName>
        <fullName evidence="3">Uncharacterized protein</fullName>
    </submittedName>
</protein>
<dbReference type="EMBL" id="JADFTS010000007">
    <property type="protein sequence ID" value="KAF9596195.1"/>
    <property type="molecule type" value="Genomic_DNA"/>
</dbReference>
<sequence>MDLKSITTCNNASSQLSKSETEIRNKIGKNLIKSTDSSIDSHSSGSITFKNKGPLLSRLFPRLRKKNKSEASPNRVESKATSQTFKDMGIMSMESLKKELMEANESRDAALMEVSEMKYSLGELKDKLEHLETYCEELNKALKQANKGGIAVSLSD</sequence>
<feature type="compositionally biased region" description="Polar residues" evidence="2">
    <location>
        <begin position="1"/>
        <end position="18"/>
    </location>
</feature>
<feature type="region of interest" description="Disordered" evidence="2">
    <location>
        <begin position="1"/>
        <end position="20"/>
    </location>
</feature>
<keyword evidence="1" id="KW-0175">Coiled coil</keyword>
<gene>
    <name evidence="3" type="ORF">IFM89_007877</name>
</gene>
<keyword evidence="4" id="KW-1185">Reference proteome</keyword>
<dbReference type="InterPro" id="IPR042316">
    <property type="entry name" value="IRKI-like"/>
</dbReference>
<evidence type="ECO:0000256" key="1">
    <source>
        <dbReference type="SAM" id="Coils"/>
    </source>
</evidence>
<evidence type="ECO:0000256" key="2">
    <source>
        <dbReference type="SAM" id="MobiDB-lite"/>
    </source>
</evidence>
<dbReference type="PANTHER" id="PTHR31029">
    <property type="entry name" value="CYCLIN-DEPENDENT KINASE-LIKE PROTEIN"/>
    <property type="match status" value="1"/>
</dbReference>
<feature type="coiled-coil region" evidence="1">
    <location>
        <begin position="93"/>
        <end position="148"/>
    </location>
</feature>
<comment type="caution">
    <text evidence="3">The sequence shown here is derived from an EMBL/GenBank/DDBJ whole genome shotgun (WGS) entry which is preliminary data.</text>
</comment>
<evidence type="ECO:0000313" key="3">
    <source>
        <dbReference type="EMBL" id="KAF9596195.1"/>
    </source>
</evidence>
<feature type="region of interest" description="Disordered" evidence="2">
    <location>
        <begin position="64"/>
        <end position="88"/>
    </location>
</feature>
<dbReference type="PANTHER" id="PTHR31029:SF3">
    <property type="entry name" value="IRK-INTERACTING PROTEIN"/>
    <property type="match status" value="1"/>
</dbReference>